<dbReference type="OrthoDB" id="160967at2759"/>
<dbReference type="PANTHER" id="PTHR31827:SF1">
    <property type="entry name" value="EMB|CAB89363.1"/>
    <property type="match status" value="1"/>
</dbReference>
<dbReference type="Proteomes" id="UP000053237">
    <property type="component" value="Unassembled WGS sequence"/>
</dbReference>
<dbReference type="Pfam" id="PF24906">
    <property type="entry name" value="Zf_WRKY19"/>
    <property type="match status" value="1"/>
</dbReference>
<dbReference type="InterPro" id="IPR056866">
    <property type="entry name" value="Znf_WRKY19"/>
</dbReference>
<dbReference type="EMBL" id="CAIX01000316">
    <property type="protein sequence ID" value="CCI49596.1"/>
    <property type="molecule type" value="Genomic_DNA"/>
</dbReference>
<reference evidence="2 3" key="1">
    <citation type="submission" date="2012-05" db="EMBL/GenBank/DDBJ databases">
        <title>Recombination and specialization in a pathogen metapopulation.</title>
        <authorList>
            <person name="Gardiner A."/>
            <person name="Kemen E."/>
            <person name="Schultz-Larsen T."/>
            <person name="MacLean D."/>
            <person name="Van Oosterhout C."/>
            <person name="Jones J.D.G."/>
        </authorList>
    </citation>
    <scope>NUCLEOTIDE SEQUENCE [LARGE SCALE GENOMIC DNA]</scope>
    <source>
        <strain evidence="2 3">Ac Nc2</strain>
    </source>
</reference>
<proteinExistence type="predicted"/>
<dbReference type="PANTHER" id="PTHR31827">
    <property type="entry name" value="EMB|CAB89363.1"/>
    <property type="match status" value="1"/>
</dbReference>
<protein>
    <recommendedName>
        <fullName evidence="1">WRKY19-like zinc finger domain-containing protein</fullName>
    </recommendedName>
</protein>
<keyword evidence="3" id="KW-1185">Reference proteome</keyword>
<evidence type="ECO:0000259" key="1">
    <source>
        <dbReference type="Pfam" id="PF24906"/>
    </source>
</evidence>
<comment type="caution">
    <text evidence="2">The sequence shown here is derived from an EMBL/GenBank/DDBJ whole genome shotgun (WGS) entry which is preliminary data.</text>
</comment>
<accession>A0A024GTA9</accession>
<sequence>MVKPHSVFVDEQHLQSTRLLSSRKLSQLLHPLSVSDEKTYTGSNHPASPYQGFEIGPSSVETKVLANTSIPNSGMQSKSTSFLRDAFTDSSHLLLDSSTRHISKASIETDINARSIGPVKASNSYDANARPFRTSNAPLFPSFNDYPRLPSFATINPSNSEKTLRRSHYHRSHSQPSIIERNMHCSECPQCRLNGSNHIVNSYDNRLGSANILPAIKLLLSPRSIMTGDTTKSSTPFLYHVNNLSEKSPDARYHHSSAPETRKSCNVQSCTRNAVTRGLCINHGGGRRCQQAGCSRGAQNQGLCVAHGGGRVCRIKGCTNIQRSMGLCIRHGGGRRCCMPGCV</sequence>
<gene>
    <name evidence="2" type="ORF">BN9_109510</name>
</gene>
<dbReference type="STRING" id="65357.A0A024GTA9"/>
<evidence type="ECO:0000313" key="3">
    <source>
        <dbReference type="Proteomes" id="UP000053237"/>
    </source>
</evidence>
<evidence type="ECO:0000313" key="2">
    <source>
        <dbReference type="EMBL" id="CCI49596.1"/>
    </source>
</evidence>
<organism evidence="2 3">
    <name type="scientific">Albugo candida</name>
    <dbReference type="NCBI Taxonomy" id="65357"/>
    <lineage>
        <taxon>Eukaryota</taxon>
        <taxon>Sar</taxon>
        <taxon>Stramenopiles</taxon>
        <taxon>Oomycota</taxon>
        <taxon>Peronosporomycetes</taxon>
        <taxon>Albuginales</taxon>
        <taxon>Albuginaceae</taxon>
        <taxon>Albugo</taxon>
    </lineage>
</organism>
<dbReference type="AlphaFoldDB" id="A0A024GTA9"/>
<dbReference type="InParanoid" id="A0A024GTA9"/>
<name>A0A024GTA9_9STRA</name>
<feature type="domain" description="WRKY19-like zinc finger" evidence="1">
    <location>
        <begin position="286"/>
        <end position="309"/>
    </location>
</feature>